<dbReference type="PRINTS" id="PR00110">
    <property type="entry name" value="ALPHAAMYLASE"/>
</dbReference>
<organism evidence="5 6">
    <name type="scientific">Aureibacter tunicatorum</name>
    <dbReference type="NCBI Taxonomy" id="866807"/>
    <lineage>
        <taxon>Bacteria</taxon>
        <taxon>Pseudomonadati</taxon>
        <taxon>Bacteroidota</taxon>
        <taxon>Cytophagia</taxon>
        <taxon>Cytophagales</taxon>
        <taxon>Persicobacteraceae</taxon>
        <taxon>Aureibacter</taxon>
    </lineage>
</organism>
<accession>A0AAE3XP55</accession>
<dbReference type="PANTHER" id="PTHR10357">
    <property type="entry name" value="ALPHA-AMYLASE FAMILY MEMBER"/>
    <property type="match status" value="1"/>
</dbReference>
<dbReference type="GO" id="GO:0043169">
    <property type="term" value="F:cation binding"/>
    <property type="evidence" value="ECO:0007669"/>
    <property type="project" value="InterPro"/>
</dbReference>
<dbReference type="GO" id="GO:0004556">
    <property type="term" value="F:alpha-amylase activity"/>
    <property type="evidence" value="ECO:0007669"/>
    <property type="project" value="UniProtKB-UniRule"/>
</dbReference>
<keyword evidence="3 5" id="KW-0378">Hydrolase</keyword>
<dbReference type="SUPFAM" id="SSF51445">
    <property type="entry name" value="(Trans)glycosidases"/>
    <property type="match status" value="1"/>
</dbReference>
<evidence type="ECO:0000313" key="5">
    <source>
        <dbReference type="EMBL" id="MDR6239475.1"/>
    </source>
</evidence>
<gene>
    <name evidence="5" type="ORF">HNQ88_002512</name>
</gene>
<dbReference type="EMBL" id="JAVDQD010000002">
    <property type="protein sequence ID" value="MDR6239475.1"/>
    <property type="molecule type" value="Genomic_DNA"/>
</dbReference>
<evidence type="ECO:0000259" key="4">
    <source>
        <dbReference type="SMART" id="SM00642"/>
    </source>
</evidence>
<keyword evidence="6" id="KW-1185">Reference proteome</keyword>
<dbReference type="EC" id="3.2.1.1" evidence="3"/>
<evidence type="ECO:0000256" key="3">
    <source>
        <dbReference type="RuleBase" id="RU361134"/>
    </source>
</evidence>
<keyword evidence="3" id="KW-0119">Carbohydrate metabolism</keyword>
<dbReference type="InterPro" id="IPR006046">
    <property type="entry name" value="Alpha_amylase"/>
</dbReference>
<evidence type="ECO:0000256" key="2">
    <source>
        <dbReference type="RuleBase" id="RU003615"/>
    </source>
</evidence>
<feature type="domain" description="Glycosyl hydrolase family 13 catalytic" evidence="4">
    <location>
        <begin position="47"/>
        <end position="473"/>
    </location>
</feature>
<dbReference type="InterPro" id="IPR017853">
    <property type="entry name" value="GH"/>
</dbReference>
<dbReference type="GO" id="GO:0005975">
    <property type="term" value="P:carbohydrate metabolic process"/>
    <property type="evidence" value="ECO:0007669"/>
    <property type="project" value="InterPro"/>
</dbReference>
<dbReference type="Proteomes" id="UP001185092">
    <property type="component" value="Unassembled WGS sequence"/>
</dbReference>
<comment type="similarity">
    <text evidence="1 2">Belongs to the glycosyl hydrolase 13 family.</text>
</comment>
<dbReference type="InterPro" id="IPR006047">
    <property type="entry name" value="GH13_cat_dom"/>
</dbReference>
<proteinExistence type="inferred from homology"/>
<dbReference type="PANTHER" id="PTHR10357:SF209">
    <property type="entry name" value="PERIPLASMIC ALPHA-AMYLASE"/>
    <property type="match status" value="1"/>
</dbReference>
<dbReference type="SMART" id="SM00642">
    <property type="entry name" value="Aamy"/>
    <property type="match status" value="1"/>
</dbReference>
<sequence length="562" mass="63824">MRLPLLIFTGLALAFSSCQSGDKKEEKSVEKKVAETPFVWENANVYFLLTDRFENGDTSNDINFGRDKETGVLRGFEGGDIAGITNKIKEGYFNDLGITAIWMTPLVEQVHGDVDEGTGATYGYHGYWAKDWTNLDPNFGTREELAEMVKVAHGKGIRVLLDVVINHTGPVNPIDPAWEDEWVRLDPSCKHDNYENTVSCALVDNLADIRTENKTEDVKLPAELVKKWTVEGRLAKEVAELDAFFERTGYPRAPRYYIIKWLTDYIRDYGVDGFRVDTAKHTEEDVWTDLFEEAKKAFAEWKKSHPNDIMDDNEFYLVGEVYNYNANNGRIYDFGDQQVDYFDHGFKSLINFGFKYDAQNSYEYLFNKYDSLLEGPLAGKSILNYLTSHDDGQPFDEKREKPFESANKLLLSPGAAQVYYGDETIRNLVIDGTVGDATLRSFMNWDELNNGALRSGIKVEDVLAHYQKLGQFRKNHPSIGAGKHQMINESPYYFTRSWQSGSLEDQVLVGLDLAEGKKVVDVDGIYNNGDKLHDEYSGIITEVKNGQAIFDTPHAYLLISKK</sequence>
<comment type="catalytic activity">
    <reaction evidence="3">
        <text>Endohydrolysis of (1-&gt;4)-alpha-D-glucosidic linkages in polysaccharides containing three or more (1-&gt;4)-alpha-linked D-glucose units.</text>
        <dbReference type="EC" id="3.2.1.1"/>
    </reaction>
</comment>
<dbReference type="AlphaFoldDB" id="A0AAE3XP55"/>
<keyword evidence="3 5" id="KW-0326">Glycosidase</keyword>
<dbReference type="Gene3D" id="3.20.20.80">
    <property type="entry name" value="Glycosidases"/>
    <property type="match status" value="1"/>
</dbReference>
<evidence type="ECO:0000313" key="6">
    <source>
        <dbReference type="Proteomes" id="UP001185092"/>
    </source>
</evidence>
<evidence type="ECO:0000256" key="1">
    <source>
        <dbReference type="ARBA" id="ARBA00008061"/>
    </source>
</evidence>
<dbReference type="PROSITE" id="PS51257">
    <property type="entry name" value="PROKAR_LIPOPROTEIN"/>
    <property type="match status" value="1"/>
</dbReference>
<name>A0AAE3XP55_9BACT</name>
<reference evidence="5" key="1">
    <citation type="submission" date="2023-07" db="EMBL/GenBank/DDBJ databases">
        <title>Genomic Encyclopedia of Type Strains, Phase IV (KMG-IV): sequencing the most valuable type-strain genomes for metagenomic binning, comparative biology and taxonomic classification.</title>
        <authorList>
            <person name="Goeker M."/>
        </authorList>
    </citation>
    <scope>NUCLEOTIDE SEQUENCE</scope>
    <source>
        <strain evidence="5">DSM 26174</strain>
    </source>
</reference>
<dbReference type="Pfam" id="PF00128">
    <property type="entry name" value="Alpha-amylase"/>
    <property type="match status" value="1"/>
</dbReference>
<protein>
    <recommendedName>
        <fullName evidence="3">Alpha-amylase</fullName>
        <ecNumber evidence="3">3.2.1.1</ecNumber>
    </recommendedName>
</protein>
<dbReference type="RefSeq" id="WP_309939138.1">
    <property type="nucleotide sequence ID" value="NZ_AP025305.1"/>
</dbReference>
<comment type="caution">
    <text evidence="5">The sequence shown here is derived from an EMBL/GenBank/DDBJ whole genome shotgun (WGS) entry which is preliminary data.</text>
</comment>
<dbReference type="PROSITE" id="PS50890">
    <property type="entry name" value="PUA"/>
    <property type="match status" value="1"/>
</dbReference>